<organism evidence="2 3">
    <name type="scientific">Bradyrhizobium barranii</name>
    <dbReference type="NCBI Taxonomy" id="2992140"/>
    <lineage>
        <taxon>Bacteria</taxon>
        <taxon>Pseudomonadati</taxon>
        <taxon>Pseudomonadota</taxon>
        <taxon>Alphaproteobacteria</taxon>
        <taxon>Hyphomicrobiales</taxon>
        <taxon>Nitrobacteraceae</taxon>
        <taxon>Bradyrhizobium</taxon>
    </lineage>
</organism>
<reference evidence="2" key="1">
    <citation type="submission" date="2021-11" db="EMBL/GenBank/DDBJ databases">
        <title>Australian commercial rhizobial inoculants.</title>
        <authorList>
            <person name="Kohlmeier M.G."/>
            <person name="O'Hara G.W."/>
            <person name="Colombi E."/>
            <person name="Ramsay J.P."/>
            <person name="Terpolilli J."/>
        </authorList>
    </citation>
    <scope>NUCLEOTIDE SEQUENCE</scope>
    <source>
        <strain evidence="2">CC829</strain>
    </source>
</reference>
<feature type="compositionally biased region" description="Basic and acidic residues" evidence="1">
    <location>
        <begin position="145"/>
        <end position="155"/>
    </location>
</feature>
<protein>
    <recommendedName>
        <fullName evidence="4">Cupin domain-containing protein</fullName>
    </recommendedName>
</protein>
<dbReference type="SUPFAM" id="SSF51182">
    <property type="entry name" value="RmlC-like cupins"/>
    <property type="match status" value="1"/>
</dbReference>
<sequence>MSAIVTEEGRKAWPDFIREDFEANRFSGRVGTRLLSETDRVRVWEIRLAPGERIGFHRHVLDYFWTAVTPGRAKSHAEDGTIVEAVYSAGETRHFVYGKNEYKVHDLENVGDADLWFTTVEFLGSVNAPLKLGQETEGETSSEGVGRRGRSDGES</sequence>
<name>A0ABY3QX44_9BRAD</name>
<dbReference type="Proteomes" id="UP001430990">
    <property type="component" value="Chromosome"/>
</dbReference>
<evidence type="ECO:0008006" key="4">
    <source>
        <dbReference type="Google" id="ProtNLM"/>
    </source>
</evidence>
<accession>A0ABY3QX44</accession>
<proteinExistence type="predicted"/>
<dbReference type="InterPro" id="IPR011051">
    <property type="entry name" value="RmlC_Cupin_sf"/>
</dbReference>
<evidence type="ECO:0000313" key="2">
    <source>
        <dbReference type="EMBL" id="UFW90599.1"/>
    </source>
</evidence>
<evidence type="ECO:0000256" key="1">
    <source>
        <dbReference type="SAM" id="MobiDB-lite"/>
    </source>
</evidence>
<gene>
    <name evidence="2" type="ORF">BjapCC829_19520</name>
</gene>
<feature type="region of interest" description="Disordered" evidence="1">
    <location>
        <begin position="131"/>
        <end position="155"/>
    </location>
</feature>
<evidence type="ECO:0000313" key="3">
    <source>
        <dbReference type="Proteomes" id="UP001430990"/>
    </source>
</evidence>
<dbReference type="EMBL" id="CP088100">
    <property type="protein sequence ID" value="UFW90599.1"/>
    <property type="molecule type" value="Genomic_DNA"/>
</dbReference>
<dbReference type="Gene3D" id="2.60.120.10">
    <property type="entry name" value="Jelly Rolls"/>
    <property type="match status" value="1"/>
</dbReference>
<dbReference type="InterPro" id="IPR014710">
    <property type="entry name" value="RmlC-like_jellyroll"/>
</dbReference>
<dbReference type="RefSeq" id="WP_231144851.1">
    <property type="nucleotide sequence ID" value="NZ_CP088100.1"/>
</dbReference>
<keyword evidence="3" id="KW-1185">Reference proteome</keyword>